<proteinExistence type="predicted"/>
<protein>
    <recommendedName>
        <fullName evidence="2">DUF835 domain-containing protein</fullName>
    </recommendedName>
</protein>
<dbReference type="RefSeq" id="WP_004067699.1">
    <property type="nucleotide sequence ID" value="NC_022084.1"/>
</dbReference>
<feature type="domain" description="DUF835" evidence="2">
    <location>
        <begin position="135"/>
        <end position="264"/>
    </location>
</feature>
<evidence type="ECO:0000313" key="4">
    <source>
        <dbReference type="Proteomes" id="UP000015502"/>
    </source>
</evidence>
<evidence type="ECO:0000259" key="2">
    <source>
        <dbReference type="Pfam" id="PF05763"/>
    </source>
</evidence>
<organism evidence="3 4">
    <name type="scientific">Thermococcus litoralis (strain ATCC 51850 / DSM 5473 / JCM 8560 / NS-C)</name>
    <dbReference type="NCBI Taxonomy" id="523849"/>
    <lineage>
        <taxon>Archaea</taxon>
        <taxon>Methanobacteriati</taxon>
        <taxon>Methanobacteriota</taxon>
        <taxon>Thermococci</taxon>
        <taxon>Thermococcales</taxon>
        <taxon>Thermococcaceae</taxon>
        <taxon>Thermococcus</taxon>
    </lineage>
</organism>
<dbReference type="AlphaFoldDB" id="H3ZM42"/>
<accession>H3ZM42</accession>
<dbReference type="Proteomes" id="UP000015502">
    <property type="component" value="Chromosome"/>
</dbReference>
<feature type="transmembrane region" description="Helical" evidence="1">
    <location>
        <begin position="6"/>
        <end position="24"/>
    </location>
</feature>
<keyword evidence="1" id="KW-0472">Membrane</keyword>
<feature type="transmembrane region" description="Helical" evidence="1">
    <location>
        <begin position="81"/>
        <end position="102"/>
    </location>
</feature>
<dbReference type="KEGG" id="tlt:OCC_06856"/>
<feature type="transmembrane region" description="Helical" evidence="1">
    <location>
        <begin position="40"/>
        <end position="61"/>
    </location>
</feature>
<keyword evidence="1" id="KW-1133">Transmembrane helix</keyword>
<dbReference type="OrthoDB" id="86314at2157"/>
<evidence type="ECO:0000256" key="1">
    <source>
        <dbReference type="SAM" id="Phobius"/>
    </source>
</evidence>
<keyword evidence="1" id="KW-0812">Transmembrane</keyword>
<dbReference type="EMBL" id="CP006670">
    <property type="protein sequence ID" value="EHR78986.1"/>
    <property type="molecule type" value="Genomic_DNA"/>
</dbReference>
<dbReference type="PaxDb" id="523849-OCC_06856"/>
<evidence type="ECO:0000313" key="3">
    <source>
        <dbReference type="EMBL" id="EHR78986.1"/>
    </source>
</evidence>
<reference evidence="3 4" key="1">
    <citation type="journal article" date="2012" name="J. Bacteriol.">
        <title>Genome sequence of the model hyperthermophilic archaeon Thermococcus litoralis NS-C.</title>
        <authorList>
            <person name="Gardner A.F."/>
            <person name="Kumar S."/>
            <person name="Perler F.B."/>
        </authorList>
    </citation>
    <scope>NUCLEOTIDE SEQUENCE [LARGE SCALE GENOMIC DNA]</scope>
    <source>
        <strain evidence="4">ATCC 51850 / DSM 5473 / JCM 8560 / NS-C</strain>
    </source>
</reference>
<name>H3ZM42_THELN</name>
<keyword evidence="4" id="KW-1185">Reference proteome</keyword>
<dbReference type="Pfam" id="PF05763">
    <property type="entry name" value="DUF835"/>
    <property type="match status" value="1"/>
</dbReference>
<dbReference type="HOGENOM" id="CLU_067022_1_0_2"/>
<dbReference type="InterPro" id="IPR008553">
    <property type="entry name" value="DUF835"/>
</dbReference>
<gene>
    <name evidence="3" type="ORF">OCC_06856</name>
</gene>
<dbReference type="GeneID" id="16549247"/>
<sequence length="270" mass="30597">MSLITATLSLTALLLLIGLTIVGIKYRRRFIARYPALRRFYDFMIVGFAIAALSKFVFTFIDLYDVGILFLNPSEKMLLNTAGNGLTTFALLFLLLGWVTLLKSLVSRYKLSPVIEIEGKEERFAPGVYLCKTGDCNSLLLDLLKGRAGLIVSRTPRHVLKEKLKLEQTPMLWLTKIDGEGNIHPLRLEFLLQTLVDFMKSGDTPKIILLDGIEYLMVENGFEPVFKFLAALNDYALLNNTIILVPLDESAVEKRHANLLRREFREIKAD</sequence>